<gene>
    <name evidence="2" type="ORF">JTE90_024324</name>
</gene>
<accession>A0AAV6VXT9</accession>
<keyword evidence="3" id="KW-1185">Reference proteome</keyword>
<evidence type="ECO:0000313" key="3">
    <source>
        <dbReference type="Proteomes" id="UP000827092"/>
    </source>
</evidence>
<organism evidence="2 3">
    <name type="scientific">Oedothorax gibbosus</name>
    <dbReference type="NCBI Taxonomy" id="931172"/>
    <lineage>
        <taxon>Eukaryota</taxon>
        <taxon>Metazoa</taxon>
        <taxon>Ecdysozoa</taxon>
        <taxon>Arthropoda</taxon>
        <taxon>Chelicerata</taxon>
        <taxon>Arachnida</taxon>
        <taxon>Araneae</taxon>
        <taxon>Araneomorphae</taxon>
        <taxon>Entelegynae</taxon>
        <taxon>Araneoidea</taxon>
        <taxon>Linyphiidae</taxon>
        <taxon>Erigoninae</taxon>
        <taxon>Oedothorax</taxon>
    </lineage>
</organism>
<dbReference type="Proteomes" id="UP000827092">
    <property type="component" value="Unassembled WGS sequence"/>
</dbReference>
<evidence type="ECO:0000256" key="1">
    <source>
        <dbReference type="SAM" id="SignalP"/>
    </source>
</evidence>
<comment type="caution">
    <text evidence="2">The sequence shown here is derived from an EMBL/GenBank/DDBJ whole genome shotgun (WGS) entry which is preliminary data.</text>
</comment>
<protein>
    <submittedName>
        <fullName evidence="2">Uncharacterized protein</fullName>
    </submittedName>
</protein>
<sequence length="251" mass="27934">MLRTVCAFYFLYLQFNLISSQSIQIAPIVDLSVAQAGTGDSRNRILDMEGKLKEIIGGAADISIIKGMDFTNLGELLIRYSDNRSSEISALLSIVKCKEYMDDVEVMSKDLPTTLALVVLERGCPRPTPNIGIGVPFLKSMNDIVPFIVDVRSDNRLIEKWNDIVVLHDNTVDLNSLETIVRMLHDRGTNKRGTTLSIYSICQDDRCEDVSSVIVDSLRPYSLAPFPKNFLIISTGKSFKKIVEQVSGNIV</sequence>
<name>A0AAV6VXT9_9ARAC</name>
<keyword evidence="1" id="KW-0732">Signal</keyword>
<feature type="chain" id="PRO_5043540735" evidence="1">
    <location>
        <begin position="21"/>
        <end position="251"/>
    </location>
</feature>
<feature type="signal peptide" evidence="1">
    <location>
        <begin position="1"/>
        <end position="20"/>
    </location>
</feature>
<dbReference type="AlphaFoldDB" id="A0AAV6VXT9"/>
<reference evidence="2 3" key="1">
    <citation type="journal article" date="2022" name="Nat. Ecol. Evol.">
        <title>A masculinizing supergene underlies an exaggerated male reproductive morph in a spider.</title>
        <authorList>
            <person name="Hendrickx F."/>
            <person name="De Corte Z."/>
            <person name="Sonet G."/>
            <person name="Van Belleghem S.M."/>
            <person name="Kostlbacher S."/>
            <person name="Vangestel C."/>
        </authorList>
    </citation>
    <scope>NUCLEOTIDE SEQUENCE [LARGE SCALE GENOMIC DNA]</scope>
    <source>
        <strain evidence="2">W744_W776</strain>
    </source>
</reference>
<evidence type="ECO:0000313" key="2">
    <source>
        <dbReference type="EMBL" id="KAG8201454.1"/>
    </source>
</evidence>
<proteinExistence type="predicted"/>
<dbReference type="EMBL" id="JAFNEN010000005">
    <property type="protein sequence ID" value="KAG8201454.1"/>
    <property type="molecule type" value="Genomic_DNA"/>
</dbReference>